<dbReference type="RefSeq" id="WP_273440775.1">
    <property type="nucleotide sequence ID" value="NZ_PKUN01000028.1"/>
</dbReference>
<organism evidence="3 4">
    <name type="scientific">Sedimenticola selenatireducens</name>
    <dbReference type="NCBI Taxonomy" id="191960"/>
    <lineage>
        <taxon>Bacteria</taxon>
        <taxon>Pseudomonadati</taxon>
        <taxon>Pseudomonadota</taxon>
        <taxon>Gammaproteobacteria</taxon>
        <taxon>Chromatiales</taxon>
        <taxon>Sedimenticolaceae</taxon>
        <taxon>Sedimenticola</taxon>
    </lineage>
</organism>
<dbReference type="Proteomes" id="UP000235015">
    <property type="component" value="Unassembled WGS sequence"/>
</dbReference>
<accession>A0A2N6CSP7</accession>
<dbReference type="Gene3D" id="3.30.70.1070">
    <property type="entry name" value="Sporulation related repeat"/>
    <property type="match status" value="1"/>
</dbReference>
<evidence type="ECO:0000256" key="1">
    <source>
        <dbReference type="SAM" id="MobiDB-lite"/>
    </source>
</evidence>
<dbReference type="InterPro" id="IPR036680">
    <property type="entry name" value="SPOR-like_sf"/>
</dbReference>
<gene>
    <name evidence="3" type="ORF">C0630_17405</name>
</gene>
<dbReference type="AlphaFoldDB" id="A0A2N6CSP7"/>
<evidence type="ECO:0000313" key="3">
    <source>
        <dbReference type="EMBL" id="PLX60111.1"/>
    </source>
</evidence>
<evidence type="ECO:0000313" key="4">
    <source>
        <dbReference type="Proteomes" id="UP000235015"/>
    </source>
</evidence>
<evidence type="ECO:0000259" key="2">
    <source>
        <dbReference type="Pfam" id="PF05036"/>
    </source>
</evidence>
<dbReference type="Pfam" id="PF05036">
    <property type="entry name" value="SPOR"/>
    <property type="match status" value="1"/>
</dbReference>
<dbReference type="GO" id="GO:0042834">
    <property type="term" value="F:peptidoglycan binding"/>
    <property type="evidence" value="ECO:0007669"/>
    <property type="project" value="InterPro"/>
</dbReference>
<name>A0A2N6CSP7_9GAMM</name>
<feature type="domain" description="SPOR" evidence="2">
    <location>
        <begin position="182"/>
        <end position="253"/>
    </location>
</feature>
<dbReference type="EMBL" id="PKUN01000028">
    <property type="protein sequence ID" value="PLX60111.1"/>
    <property type="molecule type" value="Genomic_DNA"/>
</dbReference>
<dbReference type="SUPFAM" id="SSF110997">
    <property type="entry name" value="Sporulation related repeat"/>
    <property type="match status" value="1"/>
</dbReference>
<feature type="region of interest" description="Disordered" evidence="1">
    <location>
        <begin position="99"/>
        <end position="143"/>
    </location>
</feature>
<dbReference type="STRING" id="1111735.GCA_000428045_01927"/>
<reference evidence="3 4" key="1">
    <citation type="submission" date="2017-11" db="EMBL/GenBank/DDBJ databases">
        <title>Genome-resolved metagenomics identifies genetic mobility, metabolic interactions, and unexpected diversity in perchlorate-reducing communities.</title>
        <authorList>
            <person name="Barnum T.P."/>
            <person name="Figueroa I.A."/>
            <person name="Carlstrom C.I."/>
            <person name="Lucas L.N."/>
            <person name="Engelbrektson A.L."/>
            <person name="Coates J.D."/>
        </authorList>
    </citation>
    <scope>NUCLEOTIDE SEQUENCE [LARGE SCALE GENOMIC DNA]</scope>
    <source>
        <strain evidence="3">BM301</strain>
    </source>
</reference>
<dbReference type="InterPro" id="IPR007730">
    <property type="entry name" value="SPOR-like_dom"/>
</dbReference>
<comment type="caution">
    <text evidence="3">The sequence shown here is derived from an EMBL/GenBank/DDBJ whole genome shotgun (WGS) entry which is preliminary data.</text>
</comment>
<protein>
    <recommendedName>
        <fullName evidence="2">SPOR domain-containing protein</fullName>
    </recommendedName>
</protein>
<proteinExistence type="predicted"/>
<sequence length="304" mass="32865">MKWLFTLLVLVNLALLGWGLQRDPDAAVNFPKVRPGIGHLQLLAEVDNPLAQSAKDRAAEASMPDAGKITADPGSDTAEVVPAEERVAQQEVPPVLATAAQQESDSVAKQALDGSPKSAVIEDQDNPPAEPETTMPATPKATPPVCGAFGPFERGAEARSLAESLASQGMDTSLRRESMEKPIGYWVMIPPMQSQEAAIEKVKQLRESGIQDIRRFVKGDQKNGISLGVFSNKKNAQSRQREIASKGHVASVVPRLITVPTYWVDYRSDQSRVNRAIARISESQGAIKNEQYPCSRVVTSGGIF</sequence>
<feature type="region of interest" description="Disordered" evidence="1">
    <location>
        <begin position="53"/>
        <end position="76"/>
    </location>
</feature>
<feature type="compositionally biased region" description="Low complexity" evidence="1">
    <location>
        <begin position="131"/>
        <end position="143"/>
    </location>
</feature>